<dbReference type="Proteomes" id="UP000784294">
    <property type="component" value="Unassembled WGS sequence"/>
</dbReference>
<protein>
    <recommendedName>
        <fullName evidence="5">Ig-like domain-containing protein</fullName>
    </recommendedName>
</protein>
<evidence type="ECO:0000259" key="5">
    <source>
        <dbReference type="PROSITE" id="PS50835"/>
    </source>
</evidence>
<sequence length="401" mass="44605">MDKPKIKQAGKNVIFVCLLQGNPQPEISWLKAGVAITDGGRFKLSCVPSENTTFTLSLEISQLTTSDGGEYNVLAKNKFGDSTATINLNIGAPKQPTGKPPKFPEKPSIKMDKERGEVVVTCRLEGKPKPELLWFLGDQEINQIPGKRYWTIDDQPEDIYLIEMRIVSPKPEDAGQYKITAKNNFGESNANISLNFQAPKQHTGSPPIFEVPKVTRVSAGKDVHITCQCTGDPIPSFNWLRGRTNFLTKAGKHELKLSKEGNFHLSELWIKDWRDSLTIPVERLGMYQVNSPSLVLIMHTVVSGLAIDEVVVKHDKANRRAVMEVKFESGSRPTSIWSLGGKELKSGGRYFIDVAREDNHFVAILEIDEASVTEKDNGAYICDISNDIGNLKKTVNLKIEE</sequence>
<keyword evidence="7" id="KW-1185">Reference proteome</keyword>
<dbReference type="InterPro" id="IPR013098">
    <property type="entry name" value="Ig_I-set"/>
</dbReference>
<dbReference type="SUPFAM" id="SSF48726">
    <property type="entry name" value="Immunoglobulin"/>
    <property type="match status" value="3"/>
</dbReference>
<dbReference type="PANTHER" id="PTHR12231:SF253">
    <property type="entry name" value="DPR-INTERACTING PROTEIN ETA, ISOFORM B-RELATED"/>
    <property type="match status" value="1"/>
</dbReference>
<dbReference type="PANTHER" id="PTHR12231">
    <property type="entry name" value="CTX-RELATED TYPE I TRANSMEMBRANE PROTEIN"/>
    <property type="match status" value="1"/>
</dbReference>
<dbReference type="InterPro" id="IPR013783">
    <property type="entry name" value="Ig-like_fold"/>
</dbReference>
<proteinExistence type="predicted"/>
<dbReference type="Pfam" id="PF07679">
    <property type="entry name" value="I-set"/>
    <property type="match status" value="3"/>
</dbReference>
<accession>A0A448XAX0</accession>
<dbReference type="EMBL" id="CAAALY010244269">
    <property type="protein sequence ID" value="VEL32505.1"/>
    <property type="molecule type" value="Genomic_DNA"/>
</dbReference>
<dbReference type="InterPro" id="IPR007110">
    <property type="entry name" value="Ig-like_dom"/>
</dbReference>
<evidence type="ECO:0000256" key="3">
    <source>
        <dbReference type="ARBA" id="ARBA00023157"/>
    </source>
</evidence>
<gene>
    <name evidence="6" type="ORF">PXEA_LOCUS25945</name>
</gene>
<keyword evidence="3" id="KW-1015">Disulfide bond</keyword>
<evidence type="ECO:0000256" key="4">
    <source>
        <dbReference type="ARBA" id="ARBA00023319"/>
    </source>
</evidence>
<feature type="domain" description="Ig-like" evidence="5">
    <location>
        <begin position="1"/>
        <end position="89"/>
    </location>
</feature>
<name>A0A448XAX0_9PLAT</name>
<dbReference type="AlphaFoldDB" id="A0A448XAX0"/>
<evidence type="ECO:0000313" key="6">
    <source>
        <dbReference type="EMBL" id="VEL32505.1"/>
    </source>
</evidence>
<evidence type="ECO:0000313" key="7">
    <source>
        <dbReference type="Proteomes" id="UP000784294"/>
    </source>
</evidence>
<dbReference type="InterPro" id="IPR003598">
    <property type="entry name" value="Ig_sub2"/>
</dbReference>
<evidence type="ECO:0000256" key="1">
    <source>
        <dbReference type="ARBA" id="ARBA00022729"/>
    </source>
</evidence>
<reference evidence="6" key="1">
    <citation type="submission" date="2018-11" db="EMBL/GenBank/DDBJ databases">
        <authorList>
            <consortium name="Pathogen Informatics"/>
        </authorList>
    </citation>
    <scope>NUCLEOTIDE SEQUENCE</scope>
</reference>
<keyword evidence="2" id="KW-0677">Repeat</keyword>
<comment type="caution">
    <text evidence="6">The sequence shown here is derived from an EMBL/GenBank/DDBJ whole genome shotgun (WGS) entry which is preliminary data.</text>
</comment>
<feature type="domain" description="Ig-like" evidence="5">
    <location>
        <begin position="206"/>
        <end position="398"/>
    </location>
</feature>
<dbReference type="SMART" id="SM00408">
    <property type="entry name" value="IGc2"/>
    <property type="match status" value="2"/>
</dbReference>
<dbReference type="Gene3D" id="2.60.40.10">
    <property type="entry name" value="Immunoglobulins"/>
    <property type="match status" value="4"/>
</dbReference>
<organism evidence="6 7">
    <name type="scientific">Protopolystoma xenopodis</name>
    <dbReference type="NCBI Taxonomy" id="117903"/>
    <lineage>
        <taxon>Eukaryota</taxon>
        <taxon>Metazoa</taxon>
        <taxon>Spiralia</taxon>
        <taxon>Lophotrochozoa</taxon>
        <taxon>Platyhelminthes</taxon>
        <taxon>Monogenea</taxon>
        <taxon>Polyopisthocotylea</taxon>
        <taxon>Polystomatidea</taxon>
        <taxon>Polystomatidae</taxon>
        <taxon>Protopolystoma</taxon>
    </lineage>
</organism>
<keyword evidence="4" id="KW-0393">Immunoglobulin domain</keyword>
<dbReference type="OrthoDB" id="504170at2759"/>
<dbReference type="InterPro" id="IPR036179">
    <property type="entry name" value="Ig-like_dom_sf"/>
</dbReference>
<dbReference type="InterPro" id="IPR003599">
    <property type="entry name" value="Ig_sub"/>
</dbReference>
<dbReference type="FunFam" id="2.60.40.10:FF:000032">
    <property type="entry name" value="palladin isoform X1"/>
    <property type="match status" value="2"/>
</dbReference>
<dbReference type="InterPro" id="IPR051170">
    <property type="entry name" value="Neural/epithelial_adhesion"/>
</dbReference>
<feature type="domain" description="Ig-like" evidence="5">
    <location>
        <begin position="101"/>
        <end position="193"/>
    </location>
</feature>
<dbReference type="PROSITE" id="PS50835">
    <property type="entry name" value="IG_LIKE"/>
    <property type="match status" value="3"/>
</dbReference>
<evidence type="ECO:0000256" key="2">
    <source>
        <dbReference type="ARBA" id="ARBA00022737"/>
    </source>
</evidence>
<dbReference type="SMART" id="SM00409">
    <property type="entry name" value="IG"/>
    <property type="match status" value="3"/>
</dbReference>
<dbReference type="GO" id="GO:0043005">
    <property type="term" value="C:neuron projection"/>
    <property type="evidence" value="ECO:0007669"/>
    <property type="project" value="TreeGrafter"/>
</dbReference>
<keyword evidence="1" id="KW-0732">Signal</keyword>